<comment type="caution">
    <text evidence="5">The sequence shown here is derived from an EMBL/GenBank/DDBJ whole genome shotgun (WGS) entry which is preliminary data.</text>
</comment>
<dbReference type="Proteomes" id="UP001642483">
    <property type="component" value="Unassembled WGS sequence"/>
</dbReference>
<evidence type="ECO:0000313" key="6">
    <source>
        <dbReference type="Proteomes" id="UP001642483"/>
    </source>
</evidence>
<feature type="domain" description="RRM" evidence="4">
    <location>
        <begin position="139"/>
        <end position="212"/>
    </location>
</feature>
<dbReference type="InterPro" id="IPR035979">
    <property type="entry name" value="RBD_domain_sf"/>
</dbReference>
<dbReference type="PROSITE" id="PS50102">
    <property type="entry name" value="RRM"/>
    <property type="match status" value="2"/>
</dbReference>
<protein>
    <recommendedName>
        <fullName evidence="4">RRM domain-containing protein</fullName>
    </recommendedName>
</protein>
<feature type="compositionally biased region" description="Gly residues" evidence="3">
    <location>
        <begin position="95"/>
        <end position="111"/>
    </location>
</feature>
<feature type="compositionally biased region" description="Basic and acidic residues" evidence="3">
    <location>
        <begin position="229"/>
        <end position="248"/>
    </location>
</feature>
<name>A0ABP0GD39_CLALP</name>
<sequence>MSGCRVFIGRLSNRASERDVERFFEGFGKILEVNLKTGYGFVEFDDSRDADDAVYEMNNQTLCGERVTVEHAKGTPRSRGGDYGGSYGGSRNFRGSGGGGGGGGRFGGGRDYGGGRYGGRDDYGGGRRNFGPPPARTKYRVIVENLSSRCSWQDLKDYLRTAGEVSFAEAHQKNRNEGVVDFVSYDDMKAAIDKLDNTDLCGKKIRIFEDRGGSRSRSRSPRRSRSRSGGRESRSRSRDDSRSPEGRY</sequence>
<dbReference type="PANTHER" id="PTHR23003">
    <property type="entry name" value="RNA RECOGNITION MOTIF RRM DOMAIN CONTAINING PROTEIN"/>
    <property type="match status" value="1"/>
</dbReference>
<accession>A0ABP0GD39</accession>
<keyword evidence="1 2" id="KW-0694">RNA-binding</keyword>
<evidence type="ECO:0000256" key="3">
    <source>
        <dbReference type="SAM" id="MobiDB-lite"/>
    </source>
</evidence>
<reference evidence="5 6" key="1">
    <citation type="submission" date="2024-02" db="EMBL/GenBank/DDBJ databases">
        <authorList>
            <person name="Daric V."/>
            <person name="Darras S."/>
        </authorList>
    </citation>
    <scope>NUCLEOTIDE SEQUENCE [LARGE SCALE GENOMIC DNA]</scope>
</reference>
<dbReference type="Gene3D" id="3.30.70.330">
    <property type="match status" value="2"/>
</dbReference>
<dbReference type="PANTHER" id="PTHR23003:SF51">
    <property type="entry name" value="SERINE-ARGININE PROTEIN 55"/>
    <property type="match status" value="1"/>
</dbReference>
<evidence type="ECO:0000256" key="2">
    <source>
        <dbReference type="PROSITE-ProRule" id="PRU00176"/>
    </source>
</evidence>
<organism evidence="5 6">
    <name type="scientific">Clavelina lepadiformis</name>
    <name type="common">Light-bulb sea squirt</name>
    <name type="synonym">Ascidia lepadiformis</name>
    <dbReference type="NCBI Taxonomy" id="159417"/>
    <lineage>
        <taxon>Eukaryota</taxon>
        <taxon>Metazoa</taxon>
        <taxon>Chordata</taxon>
        <taxon>Tunicata</taxon>
        <taxon>Ascidiacea</taxon>
        <taxon>Aplousobranchia</taxon>
        <taxon>Clavelinidae</taxon>
        <taxon>Clavelina</taxon>
    </lineage>
</organism>
<gene>
    <name evidence="5" type="ORF">CVLEPA_LOCUS20826</name>
</gene>
<evidence type="ECO:0000259" key="4">
    <source>
        <dbReference type="PROSITE" id="PS50102"/>
    </source>
</evidence>
<evidence type="ECO:0000256" key="1">
    <source>
        <dbReference type="ARBA" id="ARBA00022884"/>
    </source>
</evidence>
<dbReference type="SMART" id="SM00360">
    <property type="entry name" value="RRM"/>
    <property type="match status" value="2"/>
</dbReference>
<dbReference type="CDD" id="cd12337">
    <property type="entry name" value="RRM1_SRSF4_like"/>
    <property type="match status" value="1"/>
</dbReference>
<dbReference type="EMBL" id="CAWYQH010000108">
    <property type="protein sequence ID" value="CAK8688863.1"/>
    <property type="molecule type" value="Genomic_DNA"/>
</dbReference>
<dbReference type="InterPro" id="IPR012677">
    <property type="entry name" value="Nucleotide-bd_a/b_plait_sf"/>
</dbReference>
<dbReference type="InterPro" id="IPR050374">
    <property type="entry name" value="RRT5_SRSF_SR"/>
</dbReference>
<proteinExistence type="predicted"/>
<feature type="domain" description="RRM" evidence="4">
    <location>
        <begin position="4"/>
        <end position="74"/>
    </location>
</feature>
<feature type="compositionally biased region" description="Basic residues" evidence="3">
    <location>
        <begin position="214"/>
        <end position="228"/>
    </location>
</feature>
<evidence type="ECO:0000313" key="5">
    <source>
        <dbReference type="EMBL" id="CAK8688863.1"/>
    </source>
</evidence>
<dbReference type="Pfam" id="PF00076">
    <property type="entry name" value="RRM_1"/>
    <property type="match status" value="2"/>
</dbReference>
<dbReference type="InterPro" id="IPR000504">
    <property type="entry name" value="RRM_dom"/>
</dbReference>
<dbReference type="SUPFAM" id="SSF54928">
    <property type="entry name" value="RNA-binding domain, RBD"/>
    <property type="match status" value="1"/>
</dbReference>
<feature type="region of interest" description="Disordered" evidence="3">
    <location>
        <begin position="67"/>
        <end position="111"/>
    </location>
</feature>
<feature type="region of interest" description="Disordered" evidence="3">
    <location>
        <begin position="210"/>
        <end position="248"/>
    </location>
</feature>
<keyword evidence="6" id="KW-1185">Reference proteome</keyword>